<dbReference type="InterPro" id="IPR011990">
    <property type="entry name" value="TPR-like_helical_dom_sf"/>
</dbReference>
<dbReference type="NCBIfam" id="TIGR00756">
    <property type="entry name" value="PPR"/>
    <property type="match status" value="3"/>
</dbReference>
<dbReference type="InterPro" id="IPR032867">
    <property type="entry name" value="DYW_dom"/>
</dbReference>
<comment type="caution">
    <text evidence="5">The sequence shown here is derived from an EMBL/GenBank/DDBJ whole genome shotgun (WGS) entry which is preliminary data.</text>
</comment>
<keyword evidence="6" id="KW-1185">Reference proteome</keyword>
<proteinExistence type="inferred from homology"/>
<accession>A0ABD2ZT47</accession>
<sequence>MIGGLAQHGHGKKALLLFDKMPKDDVAPNHVTLVTVLCACNLAGLVTEAKNYFKMMEESFGIQPTQEHYACMIDFLGRAGKLDEAMDIVKKMPFEANASIWGALLGAARIHKNIELGQLSAEMLLTLELEKSGTHVLLANIYASVGSWDNVAKMRRLMKDSKVKKEPGMNWIEVKDKIYTFTVGDRSHSRSKEIYAKLEELGDLMAKAGYVPMIEVDLHDVEQKEKEFLLAHHSEKLAVAFALIATPPGAPIRVKKNLRICLDCHTAFKFICKIVSQELIVIDINRFHHFSDESCSCGDYW</sequence>
<evidence type="ECO:0000256" key="3">
    <source>
        <dbReference type="PROSITE-ProRule" id="PRU00708"/>
    </source>
</evidence>
<evidence type="ECO:0000313" key="6">
    <source>
        <dbReference type="Proteomes" id="UP001630127"/>
    </source>
</evidence>
<dbReference type="Proteomes" id="UP001630127">
    <property type="component" value="Unassembled WGS sequence"/>
</dbReference>
<dbReference type="Pfam" id="PF20431">
    <property type="entry name" value="E_motif"/>
    <property type="match status" value="1"/>
</dbReference>
<evidence type="ECO:0000256" key="1">
    <source>
        <dbReference type="ARBA" id="ARBA00006643"/>
    </source>
</evidence>
<dbReference type="PROSITE" id="PS51375">
    <property type="entry name" value="PPR"/>
    <property type="match status" value="1"/>
</dbReference>
<dbReference type="PANTHER" id="PTHR47926:SF530">
    <property type="entry name" value="DYW DOMAIN-CONTAINING PROTEIN"/>
    <property type="match status" value="1"/>
</dbReference>
<dbReference type="InterPro" id="IPR002885">
    <property type="entry name" value="PPR_rpt"/>
</dbReference>
<dbReference type="InterPro" id="IPR046960">
    <property type="entry name" value="PPR_At4g14850-like_plant"/>
</dbReference>
<evidence type="ECO:0000259" key="4">
    <source>
        <dbReference type="Pfam" id="PF14432"/>
    </source>
</evidence>
<dbReference type="Pfam" id="PF12854">
    <property type="entry name" value="PPR_1"/>
    <property type="match status" value="1"/>
</dbReference>
<dbReference type="InterPro" id="IPR046848">
    <property type="entry name" value="E_motif"/>
</dbReference>
<gene>
    <name evidence="5" type="ORF">ACH5RR_015153</name>
</gene>
<name>A0ABD2ZT47_9GENT</name>
<dbReference type="Pfam" id="PF20430">
    <property type="entry name" value="Eplus_motif"/>
    <property type="match status" value="1"/>
</dbReference>
<evidence type="ECO:0000313" key="5">
    <source>
        <dbReference type="EMBL" id="KAL3522319.1"/>
    </source>
</evidence>
<organism evidence="5 6">
    <name type="scientific">Cinchona calisaya</name>
    <dbReference type="NCBI Taxonomy" id="153742"/>
    <lineage>
        <taxon>Eukaryota</taxon>
        <taxon>Viridiplantae</taxon>
        <taxon>Streptophyta</taxon>
        <taxon>Embryophyta</taxon>
        <taxon>Tracheophyta</taxon>
        <taxon>Spermatophyta</taxon>
        <taxon>Magnoliopsida</taxon>
        <taxon>eudicotyledons</taxon>
        <taxon>Gunneridae</taxon>
        <taxon>Pentapetalae</taxon>
        <taxon>asterids</taxon>
        <taxon>lamiids</taxon>
        <taxon>Gentianales</taxon>
        <taxon>Rubiaceae</taxon>
        <taxon>Cinchonoideae</taxon>
        <taxon>Cinchoneae</taxon>
        <taxon>Cinchona</taxon>
    </lineage>
</organism>
<feature type="domain" description="DYW" evidence="4">
    <location>
        <begin position="209"/>
        <end position="301"/>
    </location>
</feature>
<evidence type="ECO:0000256" key="2">
    <source>
        <dbReference type="ARBA" id="ARBA00022737"/>
    </source>
</evidence>
<dbReference type="EMBL" id="JBJUIK010000007">
    <property type="protein sequence ID" value="KAL3522319.1"/>
    <property type="molecule type" value="Genomic_DNA"/>
</dbReference>
<comment type="similarity">
    <text evidence="1">Belongs to the PPR family. PCMP-H subfamily.</text>
</comment>
<protein>
    <recommendedName>
        <fullName evidence="4">DYW domain-containing protein</fullName>
    </recommendedName>
</protein>
<dbReference type="PANTHER" id="PTHR47926">
    <property type="entry name" value="PENTATRICOPEPTIDE REPEAT-CONTAINING PROTEIN"/>
    <property type="match status" value="1"/>
</dbReference>
<reference evidence="5 6" key="1">
    <citation type="submission" date="2024-11" db="EMBL/GenBank/DDBJ databases">
        <title>A near-complete genome assembly of Cinchona calisaya.</title>
        <authorList>
            <person name="Lian D.C."/>
            <person name="Zhao X.W."/>
            <person name="Wei L."/>
        </authorList>
    </citation>
    <scope>NUCLEOTIDE SEQUENCE [LARGE SCALE GENOMIC DNA]</scope>
    <source>
        <tissue evidence="5">Nenye</tissue>
    </source>
</reference>
<dbReference type="Gene3D" id="1.25.40.10">
    <property type="entry name" value="Tetratricopeptide repeat domain"/>
    <property type="match status" value="1"/>
</dbReference>
<dbReference type="Pfam" id="PF01535">
    <property type="entry name" value="PPR"/>
    <property type="match status" value="2"/>
</dbReference>
<dbReference type="FunFam" id="1.25.40.10:FF:000090">
    <property type="entry name" value="Pentatricopeptide repeat-containing protein, chloroplastic"/>
    <property type="match status" value="1"/>
</dbReference>
<feature type="repeat" description="PPR" evidence="3">
    <location>
        <begin position="1"/>
        <end position="28"/>
    </location>
</feature>
<keyword evidence="2" id="KW-0677">Repeat</keyword>
<dbReference type="Pfam" id="PF14432">
    <property type="entry name" value="DYW_deaminase"/>
    <property type="match status" value="1"/>
</dbReference>
<dbReference type="InterPro" id="IPR046849">
    <property type="entry name" value="E2_motif"/>
</dbReference>
<dbReference type="AlphaFoldDB" id="A0ABD2ZT47"/>